<keyword evidence="3" id="KW-1185">Reference proteome</keyword>
<reference evidence="3" key="1">
    <citation type="submission" date="2016-10" db="EMBL/GenBank/DDBJ databases">
        <authorList>
            <person name="Varghese N."/>
            <person name="Submissions S."/>
        </authorList>
    </citation>
    <scope>NUCLEOTIDE SEQUENCE [LARGE SCALE GENOMIC DNA]</scope>
    <source>
        <strain evidence="3">DSM 3695</strain>
    </source>
</reference>
<keyword evidence="1" id="KW-0812">Transmembrane</keyword>
<dbReference type="EMBL" id="FOJG01000001">
    <property type="protein sequence ID" value="SEW16907.1"/>
    <property type="molecule type" value="Genomic_DNA"/>
</dbReference>
<keyword evidence="1" id="KW-0472">Membrane</keyword>
<dbReference type="Proteomes" id="UP000199310">
    <property type="component" value="Unassembled WGS sequence"/>
</dbReference>
<evidence type="ECO:0000256" key="1">
    <source>
        <dbReference type="SAM" id="Phobius"/>
    </source>
</evidence>
<organism evidence="2 3">
    <name type="scientific">Chitinophaga arvensicola</name>
    <dbReference type="NCBI Taxonomy" id="29529"/>
    <lineage>
        <taxon>Bacteria</taxon>
        <taxon>Pseudomonadati</taxon>
        <taxon>Bacteroidota</taxon>
        <taxon>Chitinophagia</taxon>
        <taxon>Chitinophagales</taxon>
        <taxon>Chitinophagaceae</taxon>
        <taxon>Chitinophaga</taxon>
    </lineage>
</organism>
<proteinExistence type="predicted"/>
<name>A0A1I0PRA7_9BACT</name>
<feature type="transmembrane region" description="Helical" evidence="1">
    <location>
        <begin position="20"/>
        <end position="45"/>
    </location>
</feature>
<protein>
    <submittedName>
        <fullName evidence="2">Uncharacterized protein</fullName>
    </submittedName>
</protein>
<evidence type="ECO:0000313" key="2">
    <source>
        <dbReference type="EMBL" id="SEW16907.1"/>
    </source>
</evidence>
<evidence type="ECO:0000313" key="3">
    <source>
        <dbReference type="Proteomes" id="UP000199310"/>
    </source>
</evidence>
<accession>A0A1I0PRA7</accession>
<sequence>MGYSLYNEYSSGFNHRDYKFFIHLRLIVVINHQTVLFRFVLYFSAKQITMYMKIKDIDAIYRELKRGNQALCNTIYTLDYELVSPKGLRFTNSSYEEALFRETTPNWENYSALSAIDFYEAVRDIKVGKYDFSHAIEDSINYGQVINLDKILWNGQEWIEAMQALKQYAEMTSPGSQNIDKYLKDLTISLSNVAHKHGGLDQLQHVWKRLGPKDVRLSEIIRDLGSNPNQRTTHYTKLVLDHNRRVVRRSEMRQKRV</sequence>
<gene>
    <name evidence="2" type="ORF">SAMN04488122_0928</name>
</gene>
<keyword evidence="1" id="KW-1133">Transmembrane helix</keyword>
<dbReference type="AlphaFoldDB" id="A0A1I0PRA7"/>